<dbReference type="EMBL" id="JAPDGR010003002">
    <property type="protein sequence ID" value="KAJ2973187.1"/>
    <property type="molecule type" value="Genomic_DNA"/>
</dbReference>
<keyword evidence="2" id="KW-1185">Reference proteome</keyword>
<dbReference type="Proteomes" id="UP001143856">
    <property type="component" value="Unassembled WGS sequence"/>
</dbReference>
<accession>A0ACC1N2Q3</accession>
<reference evidence="1" key="1">
    <citation type="submission" date="2022-10" db="EMBL/GenBank/DDBJ databases">
        <title>Genome Sequence of Xylaria curta.</title>
        <authorList>
            <person name="Buettner E."/>
        </authorList>
    </citation>
    <scope>NUCLEOTIDE SEQUENCE</scope>
    <source>
        <strain evidence="1">Babe10</strain>
    </source>
</reference>
<evidence type="ECO:0000313" key="2">
    <source>
        <dbReference type="Proteomes" id="UP001143856"/>
    </source>
</evidence>
<protein>
    <submittedName>
        <fullName evidence="1">Uncharacterized protein</fullName>
    </submittedName>
</protein>
<gene>
    <name evidence="1" type="ORF">NUW58_g9000</name>
</gene>
<name>A0ACC1N2Q3_9PEZI</name>
<sequence>MGLLPLNYRRPEYVDKEEFIRSANSAAFDETSDASLKSGRSGASSGIPEALTFDKIINGGTCPPCTLRDFMNYLIYIEHSAENLQFFLWYHDYIRRFYEAPISEIALAPEWTRTMEEDTIAKIQKDAASKMNKDSPLAREIFKGTDFNKAPGIHAENKDPFSTPPGSSAGDRASFVGSQATTYVSQGGDAFSAAGVKRPCKARLSRCLVSQPIAYSSQSLSSPSDQRLIASSALTLSMGRSDS</sequence>
<proteinExistence type="predicted"/>
<organism evidence="1 2">
    <name type="scientific">Xylaria curta</name>
    <dbReference type="NCBI Taxonomy" id="42375"/>
    <lineage>
        <taxon>Eukaryota</taxon>
        <taxon>Fungi</taxon>
        <taxon>Dikarya</taxon>
        <taxon>Ascomycota</taxon>
        <taxon>Pezizomycotina</taxon>
        <taxon>Sordariomycetes</taxon>
        <taxon>Xylariomycetidae</taxon>
        <taxon>Xylariales</taxon>
        <taxon>Xylariaceae</taxon>
        <taxon>Xylaria</taxon>
    </lineage>
</organism>
<evidence type="ECO:0000313" key="1">
    <source>
        <dbReference type="EMBL" id="KAJ2973187.1"/>
    </source>
</evidence>
<comment type="caution">
    <text evidence="1">The sequence shown here is derived from an EMBL/GenBank/DDBJ whole genome shotgun (WGS) entry which is preliminary data.</text>
</comment>